<dbReference type="Gene3D" id="3.40.50.1820">
    <property type="entry name" value="alpha/beta hydrolase"/>
    <property type="match status" value="1"/>
</dbReference>
<evidence type="ECO:0000313" key="3">
    <source>
        <dbReference type="Proteomes" id="UP000632377"/>
    </source>
</evidence>
<dbReference type="InterPro" id="IPR000073">
    <property type="entry name" value="AB_hydrolase_1"/>
</dbReference>
<dbReference type="SUPFAM" id="SSF53474">
    <property type="entry name" value="alpha/beta-Hydrolases"/>
    <property type="match status" value="1"/>
</dbReference>
<keyword evidence="2" id="KW-0378">Hydrolase</keyword>
<organism evidence="2 3">
    <name type="scientific">Clostridium rhizosphaerae</name>
    <dbReference type="NCBI Taxonomy" id="2803861"/>
    <lineage>
        <taxon>Bacteria</taxon>
        <taxon>Bacillati</taxon>
        <taxon>Bacillota</taxon>
        <taxon>Clostridia</taxon>
        <taxon>Eubacteriales</taxon>
        <taxon>Clostridiaceae</taxon>
        <taxon>Clostridium</taxon>
    </lineage>
</organism>
<dbReference type="EMBL" id="JAESWC010000014">
    <property type="protein sequence ID" value="MBL4937599.1"/>
    <property type="molecule type" value="Genomic_DNA"/>
</dbReference>
<accession>A0ABS1TE05</accession>
<dbReference type="InterPro" id="IPR050228">
    <property type="entry name" value="Carboxylesterase_BioH"/>
</dbReference>
<dbReference type="PANTHER" id="PTHR43194">
    <property type="entry name" value="HYDROLASE ALPHA/BETA FOLD FAMILY"/>
    <property type="match status" value="1"/>
</dbReference>
<comment type="caution">
    <text evidence="2">The sequence shown here is derived from an EMBL/GenBank/DDBJ whole genome shotgun (WGS) entry which is preliminary data.</text>
</comment>
<dbReference type="PRINTS" id="PR00111">
    <property type="entry name" value="ABHYDROLASE"/>
</dbReference>
<dbReference type="InterPro" id="IPR029058">
    <property type="entry name" value="AB_hydrolase_fold"/>
</dbReference>
<evidence type="ECO:0000259" key="1">
    <source>
        <dbReference type="Pfam" id="PF00561"/>
    </source>
</evidence>
<dbReference type="Pfam" id="PF00561">
    <property type="entry name" value="Abhydrolase_1"/>
    <property type="match status" value="1"/>
</dbReference>
<protein>
    <submittedName>
        <fullName evidence="2">Alpha/beta hydrolase</fullName>
    </submittedName>
</protein>
<keyword evidence="3" id="KW-1185">Reference proteome</keyword>
<gene>
    <name evidence="2" type="ORF">JK636_17935</name>
</gene>
<proteinExistence type="predicted"/>
<name>A0ABS1TE05_9CLOT</name>
<sequence>MKEYFLNKTNCMLRYNDFPGSDMPIIFIHGLGCASSFDYPQVAAQEALKNHRCILVDLLGAGYSDKPNDFGYSVKEHAEYLIEFIDFLKIDSFILFGHSLGGAVALSLAEMCKNRISKLILSESNLDQSAEGSTSKYISNFDMKEFINYGFNKLVQDSRISGNEMWSASLSIWLPKAAYLISKSAAKGEEPSWREILYSLECPKTFIFGENSLPDPDMQVLSDHGIKIQIVKQAGHSMAWENPKGLAEAIMESIYIESNKNLHIELSQNIQSSRIYGTAQCD</sequence>
<dbReference type="Proteomes" id="UP000632377">
    <property type="component" value="Unassembled WGS sequence"/>
</dbReference>
<feature type="domain" description="AB hydrolase-1" evidence="1">
    <location>
        <begin position="24"/>
        <end position="129"/>
    </location>
</feature>
<dbReference type="PANTHER" id="PTHR43194:SF2">
    <property type="entry name" value="PEROXISOMAL MEMBRANE PROTEIN LPX1"/>
    <property type="match status" value="1"/>
</dbReference>
<reference evidence="2 3" key="1">
    <citation type="submission" date="2021-01" db="EMBL/GenBank/DDBJ databases">
        <title>Genome public.</title>
        <authorList>
            <person name="Liu C."/>
            <person name="Sun Q."/>
        </authorList>
    </citation>
    <scope>NUCLEOTIDE SEQUENCE [LARGE SCALE GENOMIC DNA]</scope>
    <source>
        <strain evidence="2 3">YIM B02515</strain>
    </source>
</reference>
<evidence type="ECO:0000313" key="2">
    <source>
        <dbReference type="EMBL" id="MBL4937599.1"/>
    </source>
</evidence>
<dbReference type="GO" id="GO:0016787">
    <property type="term" value="F:hydrolase activity"/>
    <property type="evidence" value="ECO:0007669"/>
    <property type="project" value="UniProtKB-KW"/>
</dbReference>